<sequence length="107" mass="12298">MLRVKVPMPLMMWDGPAAQWFGMIPTDPELLDDGEDDVLIISRMCDKAVMMMDNKPLLPLLSWDRCLGMAIWCWCMKHTESDREFIENIKPFVLEPLKGTGVHYGPS</sequence>
<protein>
    <submittedName>
        <fullName evidence="1">Uncharacterized protein</fullName>
    </submittedName>
</protein>
<comment type="caution">
    <text evidence="1">The sequence shown here is derived from an EMBL/GenBank/DDBJ whole genome shotgun (WGS) entry which is preliminary data.</text>
</comment>
<accession>T0L2P8</accession>
<dbReference type="HOGENOM" id="CLU_2209820_0_0_1"/>
<dbReference type="Proteomes" id="UP000015530">
    <property type="component" value="Unassembled WGS sequence"/>
</dbReference>
<dbReference type="STRING" id="1237896.T0L2P8"/>
<gene>
    <name evidence="1" type="ORF">CGLO_00684</name>
</gene>
<dbReference type="AlphaFoldDB" id="T0L2P8"/>
<name>T0L2P8_COLGC</name>
<reference evidence="2" key="1">
    <citation type="journal article" date="2013" name="Mol. Plant Microbe Interact.">
        <title>Global aspects of pacC regulation of pathogenicity genes in Colletotrichum gloeosporioides as revealed by transcriptome analysis.</title>
        <authorList>
            <person name="Alkan N."/>
            <person name="Meng X."/>
            <person name="Friedlander G."/>
            <person name="Reuveni E."/>
            <person name="Sukno S."/>
            <person name="Sherman A."/>
            <person name="Thon M."/>
            <person name="Fluhr R."/>
            <person name="Prusky D."/>
        </authorList>
    </citation>
    <scope>NUCLEOTIDE SEQUENCE [LARGE SCALE GENOMIC DNA]</scope>
    <source>
        <strain evidence="2">Cg-14</strain>
    </source>
</reference>
<evidence type="ECO:0000313" key="2">
    <source>
        <dbReference type="Proteomes" id="UP000015530"/>
    </source>
</evidence>
<evidence type="ECO:0000313" key="1">
    <source>
        <dbReference type="EMBL" id="EQB58998.1"/>
    </source>
</evidence>
<dbReference type="EMBL" id="AMYD01000162">
    <property type="protein sequence ID" value="EQB58998.1"/>
    <property type="molecule type" value="Genomic_DNA"/>
</dbReference>
<proteinExistence type="predicted"/>
<organism evidence="1 2">
    <name type="scientific">Colletotrichum gloeosporioides (strain Cg-14)</name>
    <name type="common">Anthracnose fungus</name>
    <name type="synonym">Glomerella cingulata</name>
    <dbReference type="NCBI Taxonomy" id="1237896"/>
    <lineage>
        <taxon>Eukaryota</taxon>
        <taxon>Fungi</taxon>
        <taxon>Dikarya</taxon>
        <taxon>Ascomycota</taxon>
        <taxon>Pezizomycotina</taxon>
        <taxon>Sordariomycetes</taxon>
        <taxon>Hypocreomycetidae</taxon>
        <taxon>Glomerellales</taxon>
        <taxon>Glomerellaceae</taxon>
        <taxon>Colletotrichum</taxon>
        <taxon>Colletotrichum gloeosporioides species complex</taxon>
    </lineage>
</organism>
<dbReference type="OrthoDB" id="10018191at2759"/>